<keyword evidence="2" id="KW-0812">Transmembrane</keyword>
<dbReference type="Pfam" id="PF01564">
    <property type="entry name" value="Spermine_synth"/>
    <property type="match status" value="1"/>
</dbReference>
<dbReference type="FunFam" id="3.40.50.150:FF:000288">
    <property type="entry name" value="Spermine/spermidine synthase, putative"/>
    <property type="match status" value="1"/>
</dbReference>
<keyword evidence="1" id="KW-0620">Polyamine biosynthesis</keyword>
<dbReference type="NCBIfam" id="NF037959">
    <property type="entry name" value="MFS_SpdSyn"/>
    <property type="match status" value="1"/>
</dbReference>
<reference evidence="3" key="2">
    <citation type="journal article" date="2014" name="PLoS Genet.">
        <title>Signature gene expression reveals novel clues to the molecular mechanisms of dimorphic transition in Penicillium marneffei.</title>
        <authorList>
            <person name="Yang E."/>
            <person name="Wang G."/>
            <person name="Cai J."/>
            <person name="Woo P.C."/>
            <person name="Lau S.K."/>
            <person name="Yuen K.-Y."/>
            <person name="Chow W.-N."/>
            <person name="Lin X."/>
        </authorList>
    </citation>
    <scope>NUCLEOTIDE SEQUENCE</scope>
    <source>
        <strain evidence="3">PM1</strain>
    </source>
</reference>
<dbReference type="PANTHER" id="PTHR43317">
    <property type="entry name" value="THERMOSPERMINE SYNTHASE ACAULIS5"/>
    <property type="match status" value="1"/>
</dbReference>
<dbReference type="AlphaFoldDB" id="A0A093UU72"/>
<reference key="1">
    <citation type="journal article" date="2014" name="PLoS Genet.">
        <title>Signature Gene Expression Reveals Novel Clues to the Molecular Mechanisms of Dimorphic Transition in Penicillium marneffei.</title>
        <authorList>
            <person name="Yang E."/>
            <person name="Wang G."/>
            <person name="Cai J."/>
            <person name="Woo P.C."/>
            <person name="Lau S.K."/>
            <person name="Yuen K.-Y."/>
            <person name="Chow W.-N."/>
            <person name="Lin X."/>
        </authorList>
    </citation>
    <scope>NUCLEOTIDE SEQUENCE [LARGE SCALE GENOMIC DNA]</scope>
    <source>
        <strain>PM1</strain>
    </source>
</reference>
<dbReference type="EMBL" id="JPOX01000032">
    <property type="protein sequence ID" value="KFX43837.1"/>
    <property type="molecule type" value="Genomic_DNA"/>
</dbReference>
<name>A0A093UU72_TALMA</name>
<dbReference type="GO" id="GO:0006596">
    <property type="term" value="P:polyamine biosynthetic process"/>
    <property type="evidence" value="ECO:0007669"/>
    <property type="project" value="UniProtKB-KW"/>
</dbReference>
<sequence length="524" mass="58574">MVKQRTSKFQDGRGTIPEEPAMSRSLHIWKEVSRALVLPILAAAYSRVSLLALAPVYGSTPSRVWHDVLCNTAILAGSFSPESLRKIENILPGLALSIPVFQSFLFQRSSLFGNPTGPVLTELMTIFPFLLFSTSSYLKRIERLNLGQRHPLLTGCIFALYGVLAFRLADTAIQSLLPAYIGSTVWMTTFATRVNSTLHGVGYSLVDRQESLTGYISVLDNVELGFRAMRCDHSLLGGEWTHRPSHYNPRVSDPIYAVFTMLEAVRLVESDPELPKKEDKDRNALVIGLGIGTTPAALIQHGIETTIVEIDPVVYRFAVQHFHFPPNHTAVIDNAISFVETARHESKKYDYIIHDVFTGGVEPIELFTLEFIQGLEALLAEDGVVAINYAGDISLPGAGVVIRTIKAVFPECRIFRENDGSELPAEESFDFINMVVFCKKNRTSPLTFRLPNEEDYLGSQARKSYMYPRREIDSRIFDIGDDSTDQRILEVGNTSILEASHIPNAIGHWNIMRDVLPAKVWENF</sequence>
<feature type="transmembrane region" description="Helical" evidence="2">
    <location>
        <begin position="150"/>
        <end position="169"/>
    </location>
</feature>
<dbReference type="SUPFAM" id="SSF53335">
    <property type="entry name" value="S-adenosyl-L-methionine-dependent methyltransferases"/>
    <property type="match status" value="1"/>
</dbReference>
<keyword evidence="2" id="KW-0472">Membrane</keyword>
<evidence type="ECO:0000256" key="2">
    <source>
        <dbReference type="SAM" id="Phobius"/>
    </source>
</evidence>
<protein>
    <submittedName>
        <fullName evidence="3">Spermidine synthase</fullName>
    </submittedName>
</protein>
<dbReference type="eggNOG" id="ENOG502QTVA">
    <property type="taxonomic scope" value="Eukaryota"/>
</dbReference>
<feature type="transmembrane region" description="Helical" evidence="2">
    <location>
        <begin position="35"/>
        <end position="57"/>
    </location>
</feature>
<proteinExistence type="predicted"/>
<evidence type="ECO:0000256" key="1">
    <source>
        <dbReference type="ARBA" id="ARBA00023115"/>
    </source>
</evidence>
<evidence type="ECO:0000313" key="3">
    <source>
        <dbReference type="EMBL" id="KFX43837.1"/>
    </source>
</evidence>
<dbReference type="PANTHER" id="PTHR43317:SF1">
    <property type="entry name" value="THERMOSPERMINE SYNTHASE ACAULIS5"/>
    <property type="match status" value="1"/>
</dbReference>
<dbReference type="Gene3D" id="3.40.50.150">
    <property type="entry name" value="Vaccinia Virus protein VP39"/>
    <property type="match status" value="1"/>
</dbReference>
<gene>
    <name evidence="3" type="ORF">GQ26_0320560</name>
</gene>
<dbReference type="InterPro" id="IPR029063">
    <property type="entry name" value="SAM-dependent_MTases_sf"/>
</dbReference>
<comment type="caution">
    <text evidence="3">The sequence shown here is derived from an EMBL/GenBank/DDBJ whole genome shotgun (WGS) entry which is preliminary data.</text>
</comment>
<organism evidence="3">
    <name type="scientific">Talaromyces marneffei PM1</name>
    <dbReference type="NCBI Taxonomy" id="1077442"/>
    <lineage>
        <taxon>Eukaryota</taxon>
        <taxon>Fungi</taxon>
        <taxon>Dikarya</taxon>
        <taxon>Ascomycota</taxon>
        <taxon>Pezizomycotina</taxon>
        <taxon>Eurotiomycetes</taxon>
        <taxon>Eurotiomycetidae</taxon>
        <taxon>Eurotiales</taxon>
        <taxon>Trichocomaceae</taxon>
        <taxon>Talaromyces</taxon>
        <taxon>Talaromyces sect. Talaromyces</taxon>
    </lineage>
</organism>
<dbReference type="HOGENOM" id="CLU_017511_2_0_1"/>
<keyword evidence="2" id="KW-1133">Transmembrane helix</keyword>
<accession>A0A093UU72</accession>
<feature type="transmembrane region" description="Helical" evidence="2">
    <location>
        <begin position="119"/>
        <end position="138"/>
    </location>
</feature>